<evidence type="ECO:0000313" key="2">
    <source>
        <dbReference type="Proteomes" id="UP001055879"/>
    </source>
</evidence>
<protein>
    <submittedName>
        <fullName evidence="1">Uncharacterized protein</fullName>
    </submittedName>
</protein>
<name>A0ACB9AZK8_ARCLA</name>
<accession>A0ACB9AZK8</accession>
<dbReference type="Proteomes" id="UP001055879">
    <property type="component" value="Linkage Group LG07"/>
</dbReference>
<sequence>MSSERTTERNYPQCLPCLICEEGLSLGTEQDREHEVLDQDVTTSEDSDDLFMDDPDNVLSSSSKNDDNDHGEESHDVALYMIPGHVGPRPSITPYIESSNDTLIHDIDVMDVHNVITNITV</sequence>
<keyword evidence="2" id="KW-1185">Reference proteome</keyword>
<reference evidence="1 2" key="2">
    <citation type="journal article" date="2022" name="Mol. Ecol. Resour.">
        <title>The genomes of chicory, endive, great burdock and yacon provide insights into Asteraceae paleo-polyploidization history and plant inulin production.</title>
        <authorList>
            <person name="Fan W."/>
            <person name="Wang S."/>
            <person name="Wang H."/>
            <person name="Wang A."/>
            <person name="Jiang F."/>
            <person name="Liu H."/>
            <person name="Zhao H."/>
            <person name="Xu D."/>
            <person name="Zhang Y."/>
        </authorList>
    </citation>
    <scope>NUCLEOTIDE SEQUENCE [LARGE SCALE GENOMIC DNA]</scope>
    <source>
        <strain evidence="2">cv. Niubang</strain>
    </source>
</reference>
<evidence type="ECO:0000313" key="1">
    <source>
        <dbReference type="EMBL" id="KAI3715258.1"/>
    </source>
</evidence>
<comment type="caution">
    <text evidence="1">The sequence shown here is derived from an EMBL/GenBank/DDBJ whole genome shotgun (WGS) entry which is preliminary data.</text>
</comment>
<proteinExistence type="predicted"/>
<dbReference type="EMBL" id="CM042053">
    <property type="protein sequence ID" value="KAI3715258.1"/>
    <property type="molecule type" value="Genomic_DNA"/>
</dbReference>
<gene>
    <name evidence="1" type="ORF">L6452_22231</name>
</gene>
<reference evidence="2" key="1">
    <citation type="journal article" date="2022" name="Mol. Ecol. Resour.">
        <title>The genomes of chicory, endive, great burdock and yacon provide insights into Asteraceae palaeo-polyploidization history and plant inulin production.</title>
        <authorList>
            <person name="Fan W."/>
            <person name="Wang S."/>
            <person name="Wang H."/>
            <person name="Wang A."/>
            <person name="Jiang F."/>
            <person name="Liu H."/>
            <person name="Zhao H."/>
            <person name="Xu D."/>
            <person name="Zhang Y."/>
        </authorList>
    </citation>
    <scope>NUCLEOTIDE SEQUENCE [LARGE SCALE GENOMIC DNA]</scope>
    <source>
        <strain evidence="2">cv. Niubang</strain>
    </source>
</reference>
<organism evidence="1 2">
    <name type="scientific">Arctium lappa</name>
    <name type="common">Greater burdock</name>
    <name type="synonym">Lappa major</name>
    <dbReference type="NCBI Taxonomy" id="4217"/>
    <lineage>
        <taxon>Eukaryota</taxon>
        <taxon>Viridiplantae</taxon>
        <taxon>Streptophyta</taxon>
        <taxon>Embryophyta</taxon>
        <taxon>Tracheophyta</taxon>
        <taxon>Spermatophyta</taxon>
        <taxon>Magnoliopsida</taxon>
        <taxon>eudicotyledons</taxon>
        <taxon>Gunneridae</taxon>
        <taxon>Pentapetalae</taxon>
        <taxon>asterids</taxon>
        <taxon>campanulids</taxon>
        <taxon>Asterales</taxon>
        <taxon>Asteraceae</taxon>
        <taxon>Carduoideae</taxon>
        <taxon>Cardueae</taxon>
        <taxon>Arctiinae</taxon>
        <taxon>Arctium</taxon>
    </lineage>
</organism>